<dbReference type="FunFam" id="1.10.287.950:FF:000001">
    <property type="entry name" value="Methyl-accepting chemotaxis sensory transducer"/>
    <property type="match status" value="1"/>
</dbReference>
<feature type="region of interest" description="Disordered" evidence="5">
    <location>
        <begin position="412"/>
        <end position="433"/>
    </location>
</feature>
<keyword evidence="6" id="KW-0472">Membrane</keyword>
<dbReference type="GO" id="GO:0016020">
    <property type="term" value="C:membrane"/>
    <property type="evidence" value="ECO:0007669"/>
    <property type="project" value="UniProtKB-SubCell"/>
</dbReference>
<dbReference type="PANTHER" id="PTHR32089">
    <property type="entry name" value="METHYL-ACCEPTING CHEMOTAXIS PROTEIN MCPB"/>
    <property type="match status" value="1"/>
</dbReference>
<comment type="caution">
    <text evidence="9">The sequence shown here is derived from an EMBL/GenBank/DDBJ whole genome shotgun (WGS) entry which is preliminary data.</text>
</comment>
<feature type="compositionally biased region" description="Low complexity" evidence="5">
    <location>
        <begin position="414"/>
        <end position="428"/>
    </location>
</feature>
<dbReference type="InterPro" id="IPR004090">
    <property type="entry name" value="Chemotax_Me-accpt_rcpt"/>
</dbReference>
<evidence type="ECO:0000259" key="8">
    <source>
        <dbReference type="PROSITE" id="PS50885"/>
    </source>
</evidence>
<dbReference type="PANTHER" id="PTHR32089:SF120">
    <property type="entry name" value="METHYL-ACCEPTING CHEMOTAXIS PROTEIN TLPQ"/>
    <property type="match status" value="1"/>
</dbReference>
<evidence type="ECO:0000259" key="7">
    <source>
        <dbReference type="PROSITE" id="PS50111"/>
    </source>
</evidence>
<proteinExistence type="inferred from homology"/>
<dbReference type="GO" id="GO:0004888">
    <property type="term" value="F:transmembrane signaling receptor activity"/>
    <property type="evidence" value="ECO:0007669"/>
    <property type="project" value="InterPro"/>
</dbReference>
<evidence type="ECO:0000256" key="4">
    <source>
        <dbReference type="PROSITE-ProRule" id="PRU00284"/>
    </source>
</evidence>
<evidence type="ECO:0000313" key="10">
    <source>
        <dbReference type="Proteomes" id="UP000031197"/>
    </source>
</evidence>
<dbReference type="SMART" id="SM00283">
    <property type="entry name" value="MA"/>
    <property type="match status" value="1"/>
</dbReference>
<comment type="subcellular location">
    <subcellularLocation>
        <location evidence="1">Membrane</location>
    </subcellularLocation>
</comment>
<protein>
    <submittedName>
        <fullName evidence="9">Chemotaxis protein</fullName>
    </submittedName>
</protein>
<dbReference type="Pfam" id="PF17201">
    <property type="entry name" value="Cache_3-Cache_2"/>
    <property type="match status" value="1"/>
</dbReference>
<dbReference type="Pfam" id="PF00015">
    <property type="entry name" value="MCPsignal"/>
    <property type="match status" value="1"/>
</dbReference>
<evidence type="ECO:0000256" key="5">
    <source>
        <dbReference type="SAM" id="MobiDB-lite"/>
    </source>
</evidence>
<dbReference type="PROSITE" id="PS50111">
    <property type="entry name" value="CHEMOTAXIS_TRANSDUC_2"/>
    <property type="match status" value="1"/>
</dbReference>
<gene>
    <name evidence="9" type="ORF">RJ41_02460</name>
</gene>
<dbReference type="InterPro" id="IPR003660">
    <property type="entry name" value="HAMP_dom"/>
</dbReference>
<feature type="transmembrane region" description="Helical" evidence="6">
    <location>
        <begin position="7"/>
        <end position="28"/>
    </location>
</feature>
<dbReference type="OrthoDB" id="9763018at2"/>
<sequence>MSIQRKFLFSVSAVIALFALIVAIITVVTTSSSISELVKEQKKNTADRLVNILTVTDAIMLERVKSSMALLKQRGEALGVPNQGDYITVKATQALELRLGNVPQANDFELVDELTSVMGGTATLFSKTGDDYIRVSTNVIKNGERAIGTKLAPSGKAIQKINQQQAYYGAVDILGSPYLTGYEPMFDASGQVVGIWYVGYSADLNVLEQAIKQSHVLENGFVALRDGKGNIRMHSSHVNDAQVTEALNKNEDWIVEVVPFSKWGYDIILAASASEKASMVSSSVITLVFKIVLASAGILLTVWLLVKYIVGNPLDEFIGVVNNLSTGEGDLTFRFEANRSDEFGTMAKAFNGLLVQLQQTLQSVDEATDNMLAKSEALNTTAMSSKESVSKLSQETESIDNAITMMQQNAQSVSTTIRSSSDAASAADTDTRNSVSVLSETIKDIQSQANDVDASVEVINELAQASEEISGVMEVIRNIAEQTNLLALNAAIEAARAGEQGRGFAVVADEVRSLASRTQASTEEIRIMIERLQQGSRIASEKMQLNKETAFKTVETTKHAGESLNQALEAVARITALNEDAASLAEGQTSVAADVNRGVSSIQQVGQANTNYAKEVVENCEALVKQIKTMQMQLRRYRF</sequence>
<dbReference type="EMBL" id="JWLW01000003">
    <property type="protein sequence ID" value="KHT57518.1"/>
    <property type="molecule type" value="Genomic_DNA"/>
</dbReference>
<dbReference type="CDD" id="cd06225">
    <property type="entry name" value="HAMP"/>
    <property type="match status" value="1"/>
</dbReference>
<organism evidence="9 10">
    <name type="scientific">Alteromonas marina</name>
    <dbReference type="NCBI Taxonomy" id="203795"/>
    <lineage>
        <taxon>Bacteria</taxon>
        <taxon>Pseudomonadati</taxon>
        <taxon>Pseudomonadota</taxon>
        <taxon>Gammaproteobacteria</taxon>
        <taxon>Alteromonadales</taxon>
        <taxon>Alteromonadaceae</taxon>
        <taxon>Alteromonas/Salinimonas group</taxon>
        <taxon>Alteromonas</taxon>
    </lineage>
</organism>
<evidence type="ECO:0000256" key="3">
    <source>
        <dbReference type="ARBA" id="ARBA00029447"/>
    </source>
</evidence>
<evidence type="ECO:0000256" key="6">
    <source>
        <dbReference type="SAM" id="Phobius"/>
    </source>
</evidence>
<reference evidence="9 10" key="1">
    <citation type="submission" date="2014-12" db="EMBL/GenBank/DDBJ databases">
        <title>Genome sequencing of Alteromonas marina AD001.</title>
        <authorList>
            <person name="Adrian T.G.S."/>
            <person name="Chan K.G."/>
        </authorList>
    </citation>
    <scope>NUCLEOTIDE SEQUENCE [LARGE SCALE GENOMIC DNA]</scope>
    <source>
        <strain evidence="9 10">AD001</strain>
    </source>
</reference>
<evidence type="ECO:0000313" key="9">
    <source>
        <dbReference type="EMBL" id="KHT57518.1"/>
    </source>
</evidence>
<keyword evidence="6" id="KW-1133">Transmembrane helix</keyword>
<dbReference type="RefSeq" id="WP_039216600.1">
    <property type="nucleotide sequence ID" value="NZ_JWLW01000003.1"/>
</dbReference>
<dbReference type="PRINTS" id="PR00260">
    <property type="entry name" value="CHEMTRNSDUCR"/>
</dbReference>
<name>A0A0B3YJU3_9ALTE</name>
<evidence type="ECO:0000256" key="2">
    <source>
        <dbReference type="ARBA" id="ARBA00023224"/>
    </source>
</evidence>
<evidence type="ECO:0000256" key="1">
    <source>
        <dbReference type="ARBA" id="ARBA00004370"/>
    </source>
</evidence>
<dbReference type="InterPro" id="IPR029151">
    <property type="entry name" value="Sensor-like_sf"/>
</dbReference>
<dbReference type="InterPro" id="IPR033462">
    <property type="entry name" value="Cache_3-Cache_2"/>
</dbReference>
<dbReference type="InterPro" id="IPR004089">
    <property type="entry name" value="MCPsignal_dom"/>
</dbReference>
<keyword evidence="10" id="KW-1185">Reference proteome</keyword>
<dbReference type="GO" id="GO:0006935">
    <property type="term" value="P:chemotaxis"/>
    <property type="evidence" value="ECO:0007669"/>
    <property type="project" value="InterPro"/>
</dbReference>
<dbReference type="Proteomes" id="UP000031197">
    <property type="component" value="Unassembled WGS sequence"/>
</dbReference>
<dbReference type="SUPFAM" id="SSF58104">
    <property type="entry name" value="Methyl-accepting chemotaxis protein (MCP) signaling domain"/>
    <property type="match status" value="1"/>
</dbReference>
<keyword evidence="2 4" id="KW-0807">Transducer</keyword>
<dbReference type="GO" id="GO:0007165">
    <property type="term" value="P:signal transduction"/>
    <property type="evidence" value="ECO:0007669"/>
    <property type="project" value="UniProtKB-KW"/>
</dbReference>
<dbReference type="SMART" id="SM00304">
    <property type="entry name" value="HAMP"/>
    <property type="match status" value="1"/>
</dbReference>
<dbReference type="Pfam" id="PF00672">
    <property type="entry name" value="HAMP"/>
    <property type="match status" value="1"/>
</dbReference>
<dbReference type="Gene3D" id="1.10.287.950">
    <property type="entry name" value="Methyl-accepting chemotaxis protein"/>
    <property type="match status" value="1"/>
</dbReference>
<keyword evidence="6" id="KW-0812">Transmembrane</keyword>
<accession>A0A0B3YJU3</accession>
<comment type="similarity">
    <text evidence="3">Belongs to the methyl-accepting chemotaxis (MCP) protein family.</text>
</comment>
<dbReference type="AlphaFoldDB" id="A0A0B3YJU3"/>
<feature type="domain" description="HAMP" evidence="8">
    <location>
        <begin position="308"/>
        <end position="362"/>
    </location>
</feature>
<dbReference type="SUPFAM" id="SSF103190">
    <property type="entry name" value="Sensory domain-like"/>
    <property type="match status" value="1"/>
</dbReference>
<feature type="domain" description="Methyl-accepting transducer" evidence="7">
    <location>
        <begin position="360"/>
        <end position="603"/>
    </location>
</feature>
<dbReference type="PROSITE" id="PS50885">
    <property type="entry name" value="HAMP"/>
    <property type="match status" value="1"/>
</dbReference>